<dbReference type="InterPro" id="IPR007627">
    <property type="entry name" value="RNA_pol_sigma70_r2"/>
</dbReference>
<evidence type="ECO:0000256" key="5">
    <source>
        <dbReference type="ARBA" id="ARBA00023163"/>
    </source>
</evidence>
<dbReference type="InterPro" id="IPR013325">
    <property type="entry name" value="RNA_pol_sigma_r2"/>
</dbReference>
<comment type="similarity">
    <text evidence="1">Belongs to the sigma-70 factor family. ECF subfamily.</text>
</comment>
<dbReference type="Gene3D" id="1.10.1740.10">
    <property type="match status" value="1"/>
</dbReference>
<evidence type="ECO:0000259" key="6">
    <source>
        <dbReference type="Pfam" id="PF04542"/>
    </source>
</evidence>
<dbReference type="PANTHER" id="PTHR30173">
    <property type="entry name" value="SIGMA 19 FACTOR"/>
    <property type="match status" value="1"/>
</dbReference>
<dbReference type="InterPro" id="IPR014303">
    <property type="entry name" value="RNA_pol_sigma-70_ECF"/>
</dbReference>
<evidence type="ECO:0000256" key="4">
    <source>
        <dbReference type="ARBA" id="ARBA00023082"/>
    </source>
</evidence>
<dbReference type="AlphaFoldDB" id="A0A0K1JJY0"/>
<keyword evidence="5" id="KW-0804">Transcription</keyword>
<dbReference type="InterPro" id="IPR013249">
    <property type="entry name" value="RNA_pol_sigma70_r4_t2"/>
</dbReference>
<gene>
    <name evidence="8" type="ORF">VV02_16060</name>
</gene>
<dbReference type="NCBIfam" id="TIGR02937">
    <property type="entry name" value="sigma70-ECF"/>
    <property type="match status" value="1"/>
</dbReference>
<evidence type="ECO:0000256" key="3">
    <source>
        <dbReference type="ARBA" id="ARBA00023015"/>
    </source>
</evidence>
<keyword evidence="3" id="KW-0805">Transcription regulation</keyword>
<dbReference type="CDD" id="cd06171">
    <property type="entry name" value="Sigma70_r4"/>
    <property type="match status" value="1"/>
</dbReference>
<evidence type="ECO:0000256" key="1">
    <source>
        <dbReference type="ARBA" id="ARBA00010641"/>
    </source>
</evidence>
<dbReference type="SUPFAM" id="SSF88659">
    <property type="entry name" value="Sigma3 and sigma4 domains of RNA polymerase sigma factors"/>
    <property type="match status" value="1"/>
</dbReference>
<dbReference type="RefSeq" id="WP_052593035.1">
    <property type="nucleotide sequence ID" value="NZ_CP011112.1"/>
</dbReference>
<dbReference type="Pfam" id="PF04542">
    <property type="entry name" value="Sigma70_r2"/>
    <property type="match status" value="1"/>
</dbReference>
<dbReference type="PANTHER" id="PTHR30173:SF36">
    <property type="entry name" value="ECF RNA POLYMERASE SIGMA FACTOR SIGJ"/>
    <property type="match status" value="1"/>
</dbReference>
<dbReference type="InterPro" id="IPR032710">
    <property type="entry name" value="NTF2-like_dom_sf"/>
</dbReference>
<keyword evidence="4" id="KW-0731">Sigma factor</keyword>
<dbReference type="OrthoDB" id="3211555at2"/>
<dbReference type="NCBIfam" id="TIGR02957">
    <property type="entry name" value="SigX4"/>
    <property type="match status" value="1"/>
</dbReference>
<evidence type="ECO:0000313" key="8">
    <source>
        <dbReference type="EMBL" id="AKU17022.1"/>
    </source>
</evidence>
<dbReference type="Gene3D" id="3.10.450.50">
    <property type="match status" value="1"/>
</dbReference>
<dbReference type="GO" id="GO:0003677">
    <property type="term" value="F:DNA binding"/>
    <property type="evidence" value="ECO:0007669"/>
    <property type="project" value="InterPro"/>
</dbReference>
<evidence type="ECO:0000256" key="2">
    <source>
        <dbReference type="ARBA" id="ARBA00011344"/>
    </source>
</evidence>
<proteinExistence type="inferred from homology"/>
<dbReference type="SUPFAM" id="SSF88946">
    <property type="entry name" value="Sigma2 domain of RNA polymerase sigma factors"/>
    <property type="match status" value="1"/>
</dbReference>
<organism evidence="8 9">
    <name type="scientific">Luteipulveratus mongoliensis</name>
    <dbReference type="NCBI Taxonomy" id="571913"/>
    <lineage>
        <taxon>Bacteria</taxon>
        <taxon>Bacillati</taxon>
        <taxon>Actinomycetota</taxon>
        <taxon>Actinomycetes</taxon>
        <taxon>Micrococcales</taxon>
        <taxon>Dermacoccaceae</taxon>
        <taxon>Luteipulveratus</taxon>
    </lineage>
</organism>
<evidence type="ECO:0000313" key="9">
    <source>
        <dbReference type="Proteomes" id="UP000066480"/>
    </source>
</evidence>
<dbReference type="InterPro" id="IPR036388">
    <property type="entry name" value="WH-like_DNA-bd_sf"/>
</dbReference>
<sequence>MTAEEFTSHRPLLFSIAYEILGSVTAAEDAVQDSYLRWQSVDQTTVEHPRAYLAKIVTRQALTMLRAASRRREDYVGPWLPEPIETSPDSVDHVLTGEAVTTAMMLVLETLNPTQRAVFVLREVFAFSYPEIAAAVDKTEAAVRQINHRARERVHERRQTAVATPAEAQIVAERFMAAAATGDIDGLMKALAPDVVFIGDGGGVVTTVRRPVEGQEKVARLVLGLLTKGAGMGEMDIRVGVYNGMPAVVVHLDGVIDQVTSMEVRGDRVTAIYCVRNPEKLTSVGGPS</sequence>
<evidence type="ECO:0000259" key="7">
    <source>
        <dbReference type="Pfam" id="PF08281"/>
    </source>
</evidence>
<reference evidence="8 9" key="1">
    <citation type="submission" date="2015-03" db="EMBL/GenBank/DDBJ databases">
        <title>Luteipulveratus halotolerans sp. nov., a novel actinobacterium (Dermacoccaceae) from Sarawak, Malaysia.</title>
        <authorList>
            <person name="Juboi H."/>
            <person name="Basik A."/>
            <person name="Shamsul S.S."/>
            <person name="Arnold P."/>
            <person name="Schmitt E.K."/>
            <person name="Sanglier J.-J."/>
            <person name="Yeo T."/>
        </authorList>
    </citation>
    <scope>NUCLEOTIDE SEQUENCE [LARGE SCALE GENOMIC DNA]</scope>
    <source>
        <strain evidence="8 9">MN07-A0370</strain>
    </source>
</reference>
<dbReference type="Gene3D" id="1.10.10.10">
    <property type="entry name" value="Winged helix-like DNA-binding domain superfamily/Winged helix DNA-binding domain"/>
    <property type="match status" value="1"/>
</dbReference>
<dbReference type="GO" id="GO:0016987">
    <property type="term" value="F:sigma factor activity"/>
    <property type="evidence" value="ECO:0007669"/>
    <property type="project" value="UniProtKB-KW"/>
</dbReference>
<accession>A0A0K1JJY0</accession>
<dbReference type="InterPro" id="IPR014284">
    <property type="entry name" value="RNA_pol_sigma-70_dom"/>
</dbReference>
<comment type="subunit">
    <text evidence="2">Interacts transiently with the RNA polymerase catalytic core formed by RpoA, RpoB, RpoC and RpoZ (2 alpha, 1 beta, 1 beta' and 1 omega subunit) to form the RNA polymerase holoenzyme that can initiate transcription.</text>
</comment>
<dbReference type="NCBIfam" id="NF007214">
    <property type="entry name" value="PRK09636.1"/>
    <property type="match status" value="1"/>
</dbReference>
<dbReference type="Pfam" id="PF08281">
    <property type="entry name" value="Sigma70_r4_2"/>
    <property type="match status" value="1"/>
</dbReference>
<dbReference type="InterPro" id="IPR052704">
    <property type="entry name" value="ECF_Sigma-70_Domain"/>
</dbReference>
<dbReference type="STRING" id="571913.VV02_16060"/>
<dbReference type="KEGG" id="lmoi:VV02_16060"/>
<feature type="domain" description="RNA polymerase sigma factor 70 region 4 type 2" evidence="7">
    <location>
        <begin position="104"/>
        <end position="153"/>
    </location>
</feature>
<dbReference type="Proteomes" id="UP000066480">
    <property type="component" value="Chromosome"/>
</dbReference>
<protein>
    <submittedName>
        <fullName evidence="8">RNA polymerase sigma24 factor</fullName>
    </submittedName>
</protein>
<dbReference type="GO" id="GO:0006352">
    <property type="term" value="P:DNA-templated transcription initiation"/>
    <property type="evidence" value="ECO:0007669"/>
    <property type="project" value="InterPro"/>
</dbReference>
<dbReference type="InterPro" id="IPR013324">
    <property type="entry name" value="RNA_pol_sigma_r3/r4-like"/>
</dbReference>
<keyword evidence="9" id="KW-1185">Reference proteome</keyword>
<name>A0A0K1JJY0_9MICO</name>
<dbReference type="EMBL" id="CP011112">
    <property type="protein sequence ID" value="AKU17022.1"/>
    <property type="molecule type" value="Genomic_DNA"/>
</dbReference>
<feature type="domain" description="RNA polymerase sigma-70 region 2" evidence="6">
    <location>
        <begin position="6"/>
        <end position="71"/>
    </location>
</feature>
<dbReference type="SUPFAM" id="SSF54427">
    <property type="entry name" value="NTF2-like"/>
    <property type="match status" value="1"/>
</dbReference>